<feature type="domain" description="SWIM-type" evidence="3">
    <location>
        <begin position="162"/>
        <end position="200"/>
    </location>
</feature>
<evidence type="ECO:0000313" key="4">
    <source>
        <dbReference type="EMBL" id="OWZ02961.1"/>
    </source>
</evidence>
<accession>A0A225VBS6</accession>
<evidence type="ECO:0000256" key="2">
    <source>
        <dbReference type="SAM" id="MobiDB-lite"/>
    </source>
</evidence>
<name>A0A225VBS6_9STRA</name>
<sequence>MLEYGKISGDDASEIDAAIQSMIHAISEDAYDSGHSALRGICEGIGLHNCFGYCERNWDASQDRRVMYRRAHLPHFKIHTNNRLEIDVCVRALAAHERHVMNEYQYGISRIDTFTNFSYDEEMATVLRFTTHFVAGEIEGQYASALEKADSYTYTAGTSVDNVVIVAGGFRNTDCMCTCEFASSMKPPCRHDIAYRKTEGSPDGLSPSADLKKVKQLTYNLFDATDMGQRRREMVSHSEKYREAVPATHRIASELADIQDYEDVTRRGFRDVEVSYGSLEKYSSVKERCGVFIFLSAARQEFGISSSDDADNKPDEGGANDEDVASGDDSGSHKVTIRLNLRTRKVEAPKKSKKTIVAGERADRKWFAVSGFGRKTAGEVALRRLLNALEE</sequence>
<keyword evidence="5" id="KW-1185">Reference proteome</keyword>
<dbReference type="InterPro" id="IPR007527">
    <property type="entry name" value="Znf_SWIM"/>
</dbReference>
<dbReference type="EMBL" id="NBNE01005822">
    <property type="protein sequence ID" value="OWZ02961.1"/>
    <property type="molecule type" value="Genomic_DNA"/>
</dbReference>
<reference evidence="5" key="1">
    <citation type="submission" date="2017-03" db="EMBL/GenBank/DDBJ databases">
        <title>Phytopthora megakarya and P. palmivora, two closely related causual agents of cacao black pod achieved similar genome size and gene model numbers by different mechanisms.</title>
        <authorList>
            <person name="Ali S."/>
            <person name="Shao J."/>
            <person name="Larry D.J."/>
            <person name="Kronmiller B."/>
            <person name="Shen D."/>
            <person name="Strem M.D."/>
            <person name="Melnick R.L."/>
            <person name="Guiltinan M.J."/>
            <person name="Tyler B.M."/>
            <person name="Meinhardt L.W."/>
            <person name="Bailey B.A."/>
        </authorList>
    </citation>
    <scope>NUCLEOTIDE SEQUENCE [LARGE SCALE GENOMIC DNA]</scope>
    <source>
        <strain evidence="5">zdho120</strain>
    </source>
</reference>
<dbReference type="AlphaFoldDB" id="A0A225VBS6"/>
<dbReference type="InterPro" id="IPR052579">
    <property type="entry name" value="Zinc_finger_SWIM"/>
</dbReference>
<dbReference type="PANTHER" id="PTHR31569">
    <property type="entry name" value="SWIM-TYPE DOMAIN-CONTAINING PROTEIN"/>
    <property type="match status" value="1"/>
</dbReference>
<keyword evidence="1" id="KW-0863">Zinc-finger</keyword>
<organism evidence="4 5">
    <name type="scientific">Phytophthora megakarya</name>
    <dbReference type="NCBI Taxonomy" id="4795"/>
    <lineage>
        <taxon>Eukaryota</taxon>
        <taxon>Sar</taxon>
        <taxon>Stramenopiles</taxon>
        <taxon>Oomycota</taxon>
        <taxon>Peronosporomycetes</taxon>
        <taxon>Peronosporales</taxon>
        <taxon>Peronosporaceae</taxon>
        <taxon>Phytophthora</taxon>
    </lineage>
</organism>
<comment type="caution">
    <text evidence="4">The sequence shown here is derived from an EMBL/GenBank/DDBJ whole genome shotgun (WGS) entry which is preliminary data.</text>
</comment>
<gene>
    <name evidence="4" type="ORF">PHMEG_00025389</name>
</gene>
<evidence type="ECO:0000313" key="5">
    <source>
        <dbReference type="Proteomes" id="UP000198211"/>
    </source>
</evidence>
<dbReference type="Proteomes" id="UP000198211">
    <property type="component" value="Unassembled WGS sequence"/>
</dbReference>
<dbReference type="PANTHER" id="PTHR31569:SF4">
    <property type="entry name" value="SWIM-TYPE DOMAIN-CONTAINING PROTEIN"/>
    <property type="match status" value="1"/>
</dbReference>
<dbReference type="GO" id="GO:0008270">
    <property type="term" value="F:zinc ion binding"/>
    <property type="evidence" value="ECO:0007669"/>
    <property type="project" value="UniProtKB-KW"/>
</dbReference>
<dbReference type="OrthoDB" id="128444at2759"/>
<evidence type="ECO:0000259" key="3">
    <source>
        <dbReference type="PROSITE" id="PS50966"/>
    </source>
</evidence>
<dbReference type="STRING" id="4795.A0A225VBS6"/>
<keyword evidence="1" id="KW-0862">Zinc</keyword>
<keyword evidence="1" id="KW-0479">Metal-binding</keyword>
<evidence type="ECO:0000256" key="1">
    <source>
        <dbReference type="PROSITE-ProRule" id="PRU00325"/>
    </source>
</evidence>
<proteinExistence type="predicted"/>
<feature type="region of interest" description="Disordered" evidence="2">
    <location>
        <begin position="305"/>
        <end position="332"/>
    </location>
</feature>
<dbReference type="PROSITE" id="PS50966">
    <property type="entry name" value="ZF_SWIM"/>
    <property type="match status" value="1"/>
</dbReference>
<protein>
    <recommendedName>
        <fullName evidence="3">SWIM-type domain-containing protein</fullName>
    </recommendedName>
</protein>